<dbReference type="GO" id="GO:0003677">
    <property type="term" value="F:DNA binding"/>
    <property type="evidence" value="ECO:0007669"/>
    <property type="project" value="UniProtKB-KW"/>
</dbReference>
<dbReference type="PANTHER" id="PTHR30290">
    <property type="entry name" value="PERIPLASMIC BINDING COMPONENT OF ABC TRANSPORTER"/>
    <property type="match status" value="1"/>
</dbReference>
<dbReference type="InterPro" id="IPR000914">
    <property type="entry name" value="SBP_5_dom"/>
</dbReference>
<dbReference type="RefSeq" id="WP_113053647.1">
    <property type="nucleotide sequence ID" value="NZ_QEVW01000008.1"/>
</dbReference>
<dbReference type="CDD" id="cd08507">
    <property type="entry name" value="PBP2_SgrR_like"/>
    <property type="match status" value="1"/>
</dbReference>
<dbReference type="AlphaFoldDB" id="A0A329QX04"/>
<name>A0A329QX04_9BACL</name>
<feature type="domain" description="Solute-binding protein family 5" evidence="2">
    <location>
        <begin position="173"/>
        <end position="476"/>
    </location>
</feature>
<evidence type="ECO:0000259" key="2">
    <source>
        <dbReference type="Pfam" id="PF00496"/>
    </source>
</evidence>
<proteinExistence type="predicted"/>
<evidence type="ECO:0000256" key="1">
    <source>
        <dbReference type="ARBA" id="ARBA00023125"/>
    </source>
</evidence>
<dbReference type="Gene3D" id="3.40.190.10">
    <property type="entry name" value="Periplasmic binding protein-like II"/>
    <property type="match status" value="1"/>
</dbReference>
<gene>
    <name evidence="4" type="ORF">DC345_14195</name>
</gene>
<accession>A0A329QX04</accession>
<dbReference type="SUPFAM" id="SSF53850">
    <property type="entry name" value="Periplasmic binding protein-like II"/>
    <property type="match status" value="1"/>
</dbReference>
<dbReference type="GO" id="GO:0015833">
    <property type="term" value="P:peptide transport"/>
    <property type="evidence" value="ECO:0007669"/>
    <property type="project" value="TreeGrafter"/>
</dbReference>
<protein>
    <recommendedName>
        <fullName evidence="6">MarR-like DNA-binding transcriptional regulator SgrR of sgrS sRNA</fullName>
    </recommendedName>
</protein>
<evidence type="ECO:0000259" key="3">
    <source>
        <dbReference type="Pfam" id="PF12793"/>
    </source>
</evidence>
<dbReference type="InterPro" id="IPR025370">
    <property type="entry name" value="SgrR_HTH_N"/>
</dbReference>
<comment type="caution">
    <text evidence="4">The sequence shown here is derived from an EMBL/GenBank/DDBJ whole genome shotgun (WGS) entry which is preliminary data.</text>
</comment>
<evidence type="ECO:0000313" key="5">
    <source>
        <dbReference type="Proteomes" id="UP000250642"/>
    </source>
</evidence>
<dbReference type="Pfam" id="PF12793">
    <property type="entry name" value="SgrR_N"/>
    <property type="match status" value="1"/>
</dbReference>
<dbReference type="Proteomes" id="UP000250642">
    <property type="component" value="Unassembled WGS sequence"/>
</dbReference>
<evidence type="ECO:0008006" key="6">
    <source>
        <dbReference type="Google" id="ProtNLM"/>
    </source>
</evidence>
<dbReference type="Gene3D" id="3.10.105.10">
    <property type="entry name" value="Dipeptide-binding Protein, Domain 3"/>
    <property type="match status" value="1"/>
</dbReference>
<dbReference type="InterPro" id="IPR039424">
    <property type="entry name" value="SBP_5"/>
</dbReference>
<dbReference type="GO" id="GO:1904680">
    <property type="term" value="F:peptide transmembrane transporter activity"/>
    <property type="evidence" value="ECO:0007669"/>
    <property type="project" value="TreeGrafter"/>
</dbReference>
<dbReference type="Pfam" id="PF00496">
    <property type="entry name" value="SBP_bac_5"/>
    <property type="match status" value="1"/>
</dbReference>
<evidence type="ECO:0000313" key="4">
    <source>
        <dbReference type="EMBL" id="RAW15178.1"/>
    </source>
</evidence>
<feature type="domain" description="Transcriptional regulator SgrR N-terminal HTH" evidence="3">
    <location>
        <begin position="6"/>
        <end position="104"/>
    </location>
</feature>
<keyword evidence="1" id="KW-0238">DNA-binding</keyword>
<dbReference type="PANTHER" id="PTHR30290:SF72">
    <property type="entry name" value="HTH-TYPE TRANSCRIPTIONAL REGULATOR SGRR"/>
    <property type="match status" value="1"/>
</dbReference>
<reference evidence="4 5" key="1">
    <citation type="submission" date="2018-04" db="EMBL/GenBank/DDBJ databases">
        <title>Paenibacillus taichungensis Genome sequencing and assembly.</title>
        <authorList>
            <person name="Xu J."/>
            <person name="Rensing C."/>
            <person name="Mazhar H.S."/>
        </authorList>
    </citation>
    <scope>NUCLEOTIDE SEQUENCE [LARGE SCALE GENOMIC DNA]</scope>
    <source>
        <strain evidence="4 5">NC1</strain>
    </source>
</reference>
<organism evidence="4 5">
    <name type="scientific">Paenibacillus taichungensis</name>
    <dbReference type="NCBI Taxonomy" id="484184"/>
    <lineage>
        <taxon>Bacteria</taxon>
        <taxon>Bacillati</taxon>
        <taxon>Bacillota</taxon>
        <taxon>Bacilli</taxon>
        <taxon>Bacillales</taxon>
        <taxon>Paenibacillaceae</taxon>
        <taxon>Paenibacillus</taxon>
    </lineage>
</organism>
<dbReference type="EMBL" id="QEVW01000008">
    <property type="protein sequence ID" value="RAW15178.1"/>
    <property type="molecule type" value="Genomic_DNA"/>
</dbReference>
<sequence length="599" mass="69259">MDAEEHYLILRTQFEGVPEQEMIEVTMEQVTELLDCSRRNAQLVLNKLMESGYLTWIPGRGRGKVSRMSFHISISDLLAAKAKQLVENEQLNEAWRLIDSSGTQRMKDDFTDWLERQLGILRTDEEEREVLRFPFYRPVPHLDPAWVQRRTESHWVRQIFDTLLIFDPEEKRILPGLAHHWEWDESSSRWRFYLRKGVRFHHGQEMTAQDVKFTFERMSGRTSSEWIFSLIKAIETPGRYRIDFYFAQPNAVFPAFLCTDRCSIVPENLGGPDKAACFPALPIGTGPFRMIKNNESLLVLEANDLYFEGRPHLDRIEMWVWPDYEGQPGSHRTGRDMQLLYSDASRESTSEPSLSQLENGSTYLTFNLSKAGIQQNILFRQAIDMGLDRERMIKELGGLRQCASEGFVLSGAQQDDTASFDLDEAKKRIQASEYGGQSLNLYTYEWLENEKTAAWISRRCKEMGVQLNVVKLPIEHLADAQVLAKADLVMAGEVLGEQADLTLLELYQSRFSFLRNHLSPELTAYVDDKLTVCMGEPSSDERMKLLMDIQEKLKSSSNVIFLYHSLQKAQHHPMLEGMALNAWGKIDYKHIWVKHVEEV</sequence>